<accession>A0AA40RU65</accession>
<proteinExistence type="predicted"/>
<dbReference type="Proteomes" id="UP001138621">
    <property type="component" value="Unassembled WGS sequence"/>
</dbReference>
<dbReference type="RefSeq" id="WP_181121629.1">
    <property type="nucleotide sequence ID" value="NZ_JAAMRD010000014.1"/>
</dbReference>
<dbReference type="EMBL" id="JAAMRD010000014">
    <property type="protein sequence ID" value="MBA1305924.1"/>
    <property type="molecule type" value="Genomic_DNA"/>
</dbReference>
<gene>
    <name evidence="1" type="ORF">G7024_16150</name>
</gene>
<evidence type="ECO:0000313" key="1">
    <source>
        <dbReference type="EMBL" id="MBA1305924.1"/>
    </source>
</evidence>
<reference evidence="1" key="1">
    <citation type="submission" date="2020-02" db="EMBL/GenBank/DDBJ databases">
        <title>Synteny-based analysis reveals conserved mechanism for high triclosan tolerance in Pseudomonas, as well as instances of horizontal transfer.</title>
        <authorList>
            <person name="Mcfarland A.G."/>
            <person name="Bertucci H.K."/>
            <person name="Litmann E."/>
            <person name="Shen J."/>
            <person name="Huttenhower C."/>
            <person name="Hartmann E.M."/>
        </authorList>
    </citation>
    <scope>NUCLEOTIDE SEQUENCE</scope>
    <source>
        <strain evidence="1">109A1</strain>
    </source>
</reference>
<comment type="caution">
    <text evidence="1">The sequence shown here is derived from an EMBL/GenBank/DDBJ whole genome shotgun (WGS) entry which is preliminary data.</text>
</comment>
<organism evidence="1 2">
    <name type="scientific">Stutzerimonas stutzeri</name>
    <name type="common">Pseudomonas stutzeri</name>
    <dbReference type="NCBI Taxonomy" id="316"/>
    <lineage>
        <taxon>Bacteria</taxon>
        <taxon>Pseudomonadati</taxon>
        <taxon>Pseudomonadota</taxon>
        <taxon>Gammaproteobacteria</taxon>
        <taxon>Pseudomonadales</taxon>
        <taxon>Pseudomonadaceae</taxon>
        <taxon>Stutzerimonas</taxon>
    </lineage>
</organism>
<name>A0AA40RU65_STUST</name>
<evidence type="ECO:0000313" key="2">
    <source>
        <dbReference type="Proteomes" id="UP001138621"/>
    </source>
</evidence>
<protein>
    <submittedName>
        <fullName evidence="1">Uncharacterized protein</fullName>
    </submittedName>
</protein>
<sequence length="227" mass="24799">MQSDYHAKALRRLAEIGIHILPSGQFAFTDVGTASEAYVHHSTVPAALAAYAAVNPTFAGGRFPGLTLTAIVDKVPCMDGEEYTALALACGAEVPTFESSGKRLRVFGQTLLDILERYELYGCFERVKPYGSGGHHYSVRPIGYDWAGSWEPVPDRLKAMRKVYRSMAPLQQVMTLTVLHLYKQGTDKHFLTGGCPTKILAADAMHILHSSGAAADWGRLVSHYAGW</sequence>
<dbReference type="AlphaFoldDB" id="A0AA40RU65"/>